<dbReference type="EMBL" id="CAIT01000006">
    <property type="protein sequence ID" value="CCH53730.1"/>
    <property type="molecule type" value="Genomic_DNA"/>
</dbReference>
<accession>I2GIK5</accession>
<dbReference type="AlphaFoldDB" id="I2GIK5"/>
<gene>
    <name evidence="1" type="ORF">BN8_02847</name>
</gene>
<comment type="caution">
    <text evidence="1">The sequence shown here is derived from an EMBL/GenBank/DDBJ whole genome shotgun (WGS) entry which is preliminary data.</text>
</comment>
<protein>
    <submittedName>
        <fullName evidence="1">Uncharacterized protein</fullName>
    </submittedName>
</protein>
<dbReference type="STRING" id="1185876.BN8_02847"/>
<evidence type="ECO:0000313" key="2">
    <source>
        <dbReference type="Proteomes" id="UP000009309"/>
    </source>
</evidence>
<sequence>MAGVVPVRTVRLTGTTPANLPRAFSGGQTYRTDLQKPLV</sequence>
<dbReference type="Proteomes" id="UP000009309">
    <property type="component" value="Unassembled WGS sequence"/>
</dbReference>
<proteinExistence type="predicted"/>
<keyword evidence="2" id="KW-1185">Reference proteome</keyword>
<name>I2GIK5_9BACT</name>
<evidence type="ECO:0000313" key="1">
    <source>
        <dbReference type="EMBL" id="CCH53730.1"/>
    </source>
</evidence>
<organism evidence="1 2">
    <name type="scientific">Fibrisoma limi BUZ 3</name>
    <dbReference type="NCBI Taxonomy" id="1185876"/>
    <lineage>
        <taxon>Bacteria</taxon>
        <taxon>Pseudomonadati</taxon>
        <taxon>Bacteroidota</taxon>
        <taxon>Cytophagia</taxon>
        <taxon>Cytophagales</taxon>
        <taxon>Spirosomataceae</taxon>
        <taxon>Fibrisoma</taxon>
    </lineage>
</organism>
<reference evidence="1 2" key="1">
    <citation type="journal article" date="2012" name="J. Bacteriol.">
        <title>Genome Sequence of the Filamentous Bacterium Fibrisoma limi BUZ 3T.</title>
        <authorList>
            <person name="Filippini M."/>
            <person name="Qi W."/>
            <person name="Jaenicke S."/>
            <person name="Goesmann A."/>
            <person name="Smits T.H."/>
            <person name="Bagheri H.C."/>
        </authorList>
    </citation>
    <scope>NUCLEOTIDE SEQUENCE [LARGE SCALE GENOMIC DNA]</scope>
    <source>
        <strain evidence="2">BUZ 3T</strain>
    </source>
</reference>